<keyword evidence="3" id="KW-1185">Reference proteome</keyword>
<dbReference type="GeneTree" id="ENSGT01150000288016"/>
<reference evidence="2" key="2">
    <citation type="submission" date="2025-08" db="UniProtKB">
        <authorList>
            <consortium name="Ensembl"/>
        </authorList>
    </citation>
    <scope>IDENTIFICATION</scope>
</reference>
<dbReference type="InParanoid" id="A0A669E9N6"/>
<dbReference type="PANTHER" id="PTHR10183:SF302">
    <property type="entry name" value="CALPAIN-14"/>
    <property type="match status" value="1"/>
</dbReference>
<dbReference type="AlphaFoldDB" id="A0A669E9N6"/>
<dbReference type="OMA" id="IKADCLH"/>
<dbReference type="GO" id="GO:0006508">
    <property type="term" value="P:proteolysis"/>
    <property type="evidence" value="ECO:0007669"/>
    <property type="project" value="InterPro"/>
</dbReference>
<protein>
    <submittedName>
        <fullName evidence="2">Uncharacterized protein</fullName>
    </submittedName>
</protein>
<evidence type="ECO:0000313" key="2">
    <source>
        <dbReference type="Ensembl" id="ENSONIP00000069770.1"/>
    </source>
</evidence>
<dbReference type="GO" id="GO:0004198">
    <property type="term" value="F:calcium-dependent cysteine-type endopeptidase activity"/>
    <property type="evidence" value="ECO:0007669"/>
    <property type="project" value="InterPro"/>
</dbReference>
<dbReference type="Ensembl" id="ENSONIT00000066938.1">
    <property type="protein sequence ID" value="ENSONIP00000069770.1"/>
    <property type="gene ID" value="ENSONIG00000041020.1"/>
</dbReference>
<evidence type="ECO:0000313" key="3">
    <source>
        <dbReference type="Proteomes" id="UP000005207"/>
    </source>
</evidence>
<name>A0A669E9N6_ORENI</name>
<dbReference type="PANTHER" id="PTHR10183">
    <property type="entry name" value="CALPAIN"/>
    <property type="match status" value="1"/>
</dbReference>
<comment type="similarity">
    <text evidence="1">Belongs to the peptidase C2 family.</text>
</comment>
<dbReference type="SUPFAM" id="SSF54001">
    <property type="entry name" value="Cysteine proteinases"/>
    <property type="match status" value="1"/>
</dbReference>
<dbReference type="PRINTS" id="PR00704">
    <property type="entry name" value="CALPAIN"/>
</dbReference>
<sequence>IYGSEGSPSNPAKFKNQDFAQIKADCLHSGRLFVDNTFPPNSGSLGDLPDLSTSQENDDILKLQKINDEPAFCIDGASRFDFGQGLVGTRKCLGYS</sequence>
<dbReference type="Proteomes" id="UP000005207">
    <property type="component" value="Linkage group LG10"/>
</dbReference>
<accession>A0A669E9N6</accession>
<evidence type="ECO:0000256" key="1">
    <source>
        <dbReference type="ARBA" id="ARBA00007623"/>
    </source>
</evidence>
<reference evidence="3" key="1">
    <citation type="submission" date="2012-01" db="EMBL/GenBank/DDBJ databases">
        <title>The Genome Sequence of Oreochromis niloticus (Nile Tilapia).</title>
        <authorList>
            <consortium name="Broad Institute Genome Assembly Team"/>
            <consortium name="Broad Institute Sequencing Platform"/>
            <person name="Di Palma F."/>
            <person name="Johnson J."/>
            <person name="Lander E.S."/>
            <person name="Lindblad-Toh K."/>
        </authorList>
    </citation>
    <scope>NUCLEOTIDE SEQUENCE [LARGE SCALE GENOMIC DNA]</scope>
</reference>
<dbReference type="InterPro" id="IPR038765">
    <property type="entry name" value="Papain-like_cys_pep_sf"/>
</dbReference>
<dbReference type="InterPro" id="IPR022684">
    <property type="entry name" value="Calpain_cysteine_protease"/>
</dbReference>
<reference evidence="2" key="3">
    <citation type="submission" date="2025-09" db="UniProtKB">
        <authorList>
            <consortium name="Ensembl"/>
        </authorList>
    </citation>
    <scope>IDENTIFICATION</scope>
</reference>
<organism evidence="2 3">
    <name type="scientific">Oreochromis niloticus</name>
    <name type="common">Nile tilapia</name>
    <name type="synonym">Tilapia nilotica</name>
    <dbReference type="NCBI Taxonomy" id="8128"/>
    <lineage>
        <taxon>Eukaryota</taxon>
        <taxon>Metazoa</taxon>
        <taxon>Chordata</taxon>
        <taxon>Craniata</taxon>
        <taxon>Vertebrata</taxon>
        <taxon>Euteleostomi</taxon>
        <taxon>Actinopterygii</taxon>
        <taxon>Neopterygii</taxon>
        <taxon>Teleostei</taxon>
        <taxon>Neoteleostei</taxon>
        <taxon>Acanthomorphata</taxon>
        <taxon>Ovalentaria</taxon>
        <taxon>Cichlomorphae</taxon>
        <taxon>Cichliformes</taxon>
        <taxon>Cichlidae</taxon>
        <taxon>African cichlids</taxon>
        <taxon>Pseudocrenilabrinae</taxon>
        <taxon>Oreochromini</taxon>
        <taxon>Oreochromis</taxon>
    </lineage>
</organism>
<proteinExistence type="inferred from homology"/>
<dbReference type="GO" id="GO:0005737">
    <property type="term" value="C:cytoplasm"/>
    <property type="evidence" value="ECO:0007669"/>
    <property type="project" value="TreeGrafter"/>
</dbReference>